<dbReference type="InterPro" id="IPR050559">
    <property type="entry name" value="P-Pant_transferase_sf"/>
</dbReference>
<keyword evidence="7 11" id="KW-0276">Fatty acid metabolism</keyword>
<protein>
    <recommendedName>
        <fullName evidence="11">Holo-[acyl-carrier-protein] synthase</fullName>
        <shortName evidence="11">Holo-ACP synthase</shortName>
        <ecNumber evidence="11">2.7.8.7</ecNumber>
    </recommendedName>
    <alternativeName>
        <fullName evidence="11">4'-phosphopantetheinyl transferase AcpS</fullName>
    </alternativeName>
</protein>
<dbReference type="PANTHER" id="PTHR12215:SF10">
    <property type="entry name" value="L-AMINOADIPATE-SEMIALDEHYDE DEHYDROGENASE-PHOSPHOPANTETHEINYL TRANSFERASE"/>
    <property type="match status" value="1"/>
</dbReference>
<feature type="binding site" evidence="11">
    <location>
        <position position="58"/>
    </location>
    <ligand>
        <name>Mg(2+)</name>
        <dbReference type="ChEBI" id="CHEBI:18420"/>
    </ligand>
</feature>
<keyword evidence="4 11" id="KW-0444">Lipid biosynthesis</keyword>
<evidence type="ECO:0000256" key="5">
    <source>
        <dbReference type="ARBA" id="ARBA00022679"/>
    </source>
</evidence>
<evidence type="ECO:0000256" key="9">
    <source>
        <dbReference type="ARBA" id="ARBA00023098"/>
    </source>
</evidence>
<dbReference type="RefSeq" id="WP_033842624.1">
    <property type="nucleotide sequence ID" value="NZ_AP022557.1"/>
</dbReference>
<dbReference type="HAMAP" id="MF_00101">
    <property type="entry name" value="AcpS"/>
    <property type="match status" value="1"/>
</dbReference>
<dbReference type="PANTHER" id="PTHR12215">
    <property type="entry name" value="PHOSPHOPANTETHEINE TRANSFERASE"/>
    <property type="match status" value="1"/>
</dbReference>
<evidence type="ECO:0000256" key="2">
    <source>
        <dbReference type="ARBA" id="ARBA00010990"/>
    </source>
</evidence>
<dbReference type="Proteomes" id="UP000501421">
    <property type="component" value="Chromosome"/>
</dbReference>
<keyword evidence="10 11" id="KW-0275">Fatty acid biosynthesis</keyword>
<dbReference type="NCBIfam" id="TIGR00516">
    <property type="entry name" value="acpS"/>
    <property type="match status" value="1"/>
</dbReference>
<dbReference type="GO" id="GO:0000287">
    <property type="term" value="F:magnesium ion binding"/>
    <property type="evidence" value="ECO:0007669"/>
    <property type="project" value="UniProtKB-UniRule"/>
</dbReference>
<reference evidence="14" key="1">
    <citation type="journal article" date="2020" name="Microbiol. Resour. Announc.">
        <title>Complete Genome Sequence of Geobacillus sp. Strain E55-1, Isolated from Mine Geyser in Japan.</title>
        <authorList>
            <person name="Miyazaki K."/>
            <person name="Hase E."/>
            <person name="Tokito N."/>
        </authorList>
    </citation>
    <scope>NUCLEOTIDE SEQUENCE [LARGE SCALE GENOMIC DNA]</scope>
    <source>
        <strain evidence="14">E55-1</strain>
    </source>
</reference>
<feature type="domain" description="4'-phosphopantetheinyl transferase" evidence="12">
    <location>
        <begin position="4"/>
        <end position="112"/>
    </location>
</feature>
<dbReference type="GO" id="GO:0006633">
    <property type="term" value="P:fatty acid biosynthetic process"/>
    <property type="evidence" value="ECO:0007669"/>
    <property type="project" value="UniProtKB-UniRule"/>
</dbReference>
<evidence type="ECO:0000256" key="10">
    <source>
        <dbReference type="ARBA" id="ARBA00023160"/>
    </source>
</evidence>
<comment type="similarity">
    <text evidence="11">Belongs to the P-Pant transferase superfamily. AcpS family.</text>
</comment>
<evidence type="ECO:0000313" key="13">
    <source>
        <dbReference type="EMBL" id="BBW98271.1"/>
    </source>
</evidence>
<evidence type="ECO:0000313" key="14">
    <source>
        <dbReference type="Proteomes" id="UP000501421"/>
    </source>
</evidence>
<keyword evidence="9 11" id="KW-0443">Lipid metabolism</keyword>
<evidence type="ECO:0000259" key="12">
    <source>
        <dbReference type="Pfam" id="PF01648"/>
    </source>
</evidence>
<comment type="similarity">
    <text evidence="2">Belongs to the P-Pant transferase superfamily. Gsp/Sfp/HetI/AcpT family.</text>
</comment>
<keyword evidence="8 11" id="KW-0460">Magnesium</keyword>
<keyword evidence="6 11" id="KW-0479">Metal-binding</keyword>
<dbReference type="EC" id="2.7.8.7" evidence="11"/>
<comment type="subcellular location">
    <subcellularLocation>
        <location evidence="11">Cytoplasm</location>
    </subcellularLocation>
</comment>
<keyword evidence="3 11" id="KW-0963">Cytoplasm</keyword>
<dbReference type="EMBL" id="AP022557">
    <property type="protein sequence ID" value="BBW98271.1"/>
    <property type="molecule type" value="Genomic_DNA"/>
</dbReference>
<dbReference type="InterPro" id="IPR004568">
    <property type="entry name" value="Ppantetheine-prot_Trfase_dom"/>
</dbReference>
<dbReference type="InterPro" id="IPR002582">
    <property type="entry name" value="ACPS"/>
</dbReference>
<dbReference type="InterPro" id="IPR008278">
    <property type="entry name" value="4-PPantetheinyl_Trfase_dom"/>
</dbReference>
<sequence length="129" mass="14296">MIIGIGIDIVELERIRSLLERSRKFAERILTPREKAQFDALPTARQTEFLAGRFAAKEAYAKALGTGIGKKVSFRDIEIVCDENGKPGILARRDGEAVHLSISHSRDYAVAQVIIERLRPGQPLDACHG</sequence>
<comment type="cofactor">
    <cofactor evidence="1 11">
        <name>Mg(2+)</name>
        <dbReference type="ChEBI" id="CHEBI:18420"/>
    </cofactor>
</comment>
<name>A0A679G2P3_9BACL</name>
<dbReference type="SUPFAM" id="SSF56214">
    <property type="entry name" value="4'-phosphopantetheinyl transferase"/>
    <property type="match status" value="1"/>
</dbReference>
<comment type="catalytic activity">
    <reaction evidence="11">
        <text>apo-[ACP] + CoA = holo-[ACP] + adenosine 3',5'-bisphosphate + H(+)</text>
        <dbReference type="Rhea" id="RHEA:12068"/>
        <dbReference type="Rhea" id="RHEA-COMP:9685"/>
        <dbReference type="Rhea" id="RHEA-COMP:9690"/>
        <dbReference type="ChEBI" id="CHEBI:15378"/>
        <dbReference type="ChEBI" id="CHEBI:29999"/>
        <dbReference type="ChEBI" id="CHEBI:57287"/>
        <dbReference type="ChEBI" id="CHEBI:58343"/>
        <dbReference type="ChEBI" id="CHEBI:64479"/>
        <dbReference type="EC" id="2.7.8.7"/>
    </reaction>
</comment>
<evidence type="ECO:0000256" key="7">
    <source>
        <dbReference type="ARBA" id="ARBA00022832"/>
    </source>
</evidence>
<dbReference type="NCBIfam" id="TIGR00556">
    <property type="entry name" value="pantethn_trn"/>
    <property type="match status" value="1"/>
</dbReference>
<gene>
    <name evidence="11 13" type="primary">acpS</name>
    <name evidence="13" type="ORF">GsuE55_31040</name>
</gene>
<dbReference type="AlphaFoldDB" id="A0A679G2P3"/>
<evidence type="ECO:0000256" key="4">
    <source>
        <dbReference type="ARBA" id="ARBA00022516"/>
    </source>
</evidence>
<evidence type="ECO:0000256" key="3">
    <source>
        <dbReference type="ARBA" id="ARBA00022490"/>
    </source>
</evidence>
<keyword evidence="14" id="KW-1185">Reference proteome</keyword>
<evidence type="ECO:0000256" key="8">
    <source>
        <dbReference type="ARBA" id="ARBA00022842"/>
    </source>
</evidence>
<accession>A0A679G2P3</accession>
<feature type="binding site" evidence="11">
    <location>
        <position position="8"/>
    </location>
    <ligand>
        <name>Mg(2+)</name>
        <dbReference type="ChEBI" id="CHEBI:18420"/>
    </ligand>
</feature>
<proteinExistence type="inferred from homology"/>
<evidence type="ECO:0000256" key="1">
    <source>
        <dbReference type="ARBA" id="ARBA00001946"/>
    </source>
</evidence>
<evidence type="ECO:0000256" key="11">
    <source>
        <dbReference type="HAMAP-Rule" id="MF_00101"/>
    </source>
</evidence>
<dbReference type="InterPro" id="IPR037143">
    <property type="entry name" value="4-PPantetheinyl_Trfase_dom_sf"/>
</dbReference>
<evidence type="ECO:0000256" key="6">
    <source>
        <dbReference type="ARBA" id="ARBA00022723"/>
    </source>
</evidence>
<dbReference type="Pfam" id="PF01648">
    <property type="entry name" value="ACPS"/>
    <property type="match status" value="1"/>
</dbReference>
<dbReference type="GO" id="GO:0008897">
    <property type="term" value="F:holo-[acyl-carrier-protein] synthase activity"/>
    <property type="evidence" value="ECO:0007669"/>
    <property type="project" value="UniProtKB-UniRule"/>
</dbReference>
<comment type="function">
    <text evidence="11">Transfers the 4'-phosphopantetheine moiety from coenzyme A to a Ser of acyl-carrier-protein.</text>
</comment>
<dbReference type="GO" id="GO:0019878">
    <property type="term" value="P:lysine biosynthetic process via aminoadipic acid"/>
    <property type="evidence" value="ECO:0007669"/>
    <property type="project" value="TreeGrafter"/>
</dbReference>
<organism evidence="13 14">
    <name type="scientific">Geobacillus subterraneus</name>
    <dbReference type="NCBI Taxonomy" id="129338"/>
    <lineage>
        <taxon>Bacteria</taxon>
        <taxon>Bacillati</taxon>
        <taxon>Bacillota</taxon>
        <taxon>Bacilli</taxon>
        <taxon>Bacillales</taxon>
        <taxon>Anoxybacillaceae</taxon>
        <taxon>Geobacillus</taxon>
    </lineage>
</organism>
<dbReference type="Gene3D" id="3.90.470.20">
    <property type="entry name" value="4'-phosphopantetheinyl transferase domain"/>
    <property type="match status" value="1"/>
</dbReference>
<dbReference type="GO" id="GO:0005829">
    <property type="term" value="C:cytosol"/>
    <property type="evidence" value="ECO:0007669"/>
    <property type="project" value="TreeGrafter"/>
</dbReference>
<keyword evidence="5 11" id="KW-0808">Transferase</keyword>